<name>A0AAN8PZL8_PATCE</name>
<evidence type="ECO:0000256" key="2">
    <source>
        <dbReference type="SAM" id="MobiDB-lite"/>
    </source>
</evidence>
<dbReference type="PANTHER" id="PTHR48081">
    <property type="entry name" value="AB HYDROLASE SUPERFAMILY PROTEIN C4A8.06C"/>
    <property type="match status" value="1"/>
</dbReference>
<keyword evidence="1" id="KW-0378">Hydrolase</keyword>
<dbReference type="InterPro" id="IPR013094">
    <property type="entry name" value="AB_hydrolase_3"/>
</dbReference>
<dbReference type="EMBL" id="JAZGQO010000007">
    <property type="protein sequence ID" value="KAK6182516.1"/>
    <property type="molecule type" value="Genomic_DNA"/>
</dbReference>
<feature type="compositionally biased region" description="Polar residues" evidence="2">
    <location>
        <begin position="103"/>
        <end position="117"/>
    </location>
</feature>
<dbReference type="PANTHER" id="PTHR48081:SF8">
    <property type="entry name" value="ALPHA_BETA HYDROLASE FOLD-3 DOMAIN-CONTAINING PROTEIN-RELATED"/>
    <property type="match status" value="1"/>
</dbReference>
<protein>
    <recommendedName>
        <fullName evidence="3">Alpha/beta hydrolase fold-3 domain-containing protein</fullName>
    </recommendedName>
</protein>
<organism evidence="4 5">
    <name type="scientific">Patella caerulea</name>
    <name type="common">Rayed Mediterranean limpet</name>
    <dbReference type="NCBI Taxonomy" id="87958"/>
    <lineage>
        <taxon>Eukaryota</taxon>
        <taxon>Metazoa</taxon>
        <taxon>Spiralia</taxon>
        <taxon>Lophotrochozoa</taxon>
        <taxon>Mollusca</taxon>
        <taxon>Gastropoda</taxon>
        <taxon>Patellogastropoda</taxon>
        <taxon>Patelloidea</taxon>
        <taxon>Patellidae</taxon>
        <taxon>Patella</taxon>
    </lineage>
</organism>
<feature type="compositionally biased region" description="Polar residues" evidence="2">
    <location>
        <begin position="296"/>
        <end position="306"/>
    </location>
</feature>
<feature type="domain" description="Alpha/beta hydrolase fold-3" evidence="3">
    <location>
        <begin position="450"/>
        <end position="654"/>
    </location>
</feature>
<dbReference type="InterPro" id="IPR029058">
    <property type="entry name" value="AB_hydrolase_fold"/>
</dbReference>
<feature type="compositionally biased region" description="Polar residues" evidence="2">
    <location>
        <begin position="126"/>
        <end position="136"/>
    </location>
</feature>
<dbReference type="GO" id="GO:0016787">
    <property type="term" value="F:hydrolase activity"/>
    <property type="evidence" value="ECO:0007669"/>
    <property type="project" value="UniProtKB-KW"/>
</dbReference>
<gene>
    <name evidence="4" type="ORF">SNE40_010187</name>
</gene>
<accession>A0AAN8PZL8</accession>
<evidence type="ECO:0000259" key="3">
    <source>
        <dbReference type="Pfam" id="PF07859"/>
    </source>
</evidence>
<dbReference type="AlphaFoldDB" id="A0AAN8PZL8"/>
<dbReference type="InterPro" id="IPR050300">
    <property type="entry name" value="GDXG_lipolytic_enzyme"/>
</dbReference>
<feature type="compositionally biased region" description="Polar residues" evidence="2">
    <location>
        <begin position="276"/>
        <end position="285"/>
    </location>
</feature>
<proteinExistence type="predicted"/>
<dbReference type="Proteomes" id="UP001347796">
    <property type="component" value="Unassembled WGS sequence"/>
</dbReference>
<dbReference type="Pfam" id="PF07859">
    <property type="entry name" value="Abhydrolase_3"/>
    <property type="match status" value="1"/>
</dbReference>
<dbReference type="SUPFAM" id="SSF53474">
    <property type="entry name" value="alpha/beta-Hydrolases"/>
    <property type="match status" value="1"/>
</dbReference>
<sequence>MWLNSGSWAQSLLSRFIPSGFTGDQPTQVIRCVTLCIDRYDLNDNSSSVDREDVALLGDVILDEGTSVDPEPTDGVDDKELPNEHINGCHSPTLQERQVLLNLSNAKRSTRPTSLTAPRTRHKDSPSGNDTLNSDKTLPKKRHRIVQEYHSSHVSQQTYDHNQNILVQDNILKVTRSQESINEDLESGYFSLQGTPKHSTVPDNSQKTPITSCNPNGVSSQICYRRYLTSKRVTRTIRVEKDNQRRHSSDQGFAFLTPESKAKILSIRQKWEKITSPESTQNRSLHFSRDRHPNSREFSSLRKSPSAESLSSCQRVSYLSSARPLRVSVSKLDSDRTRDQGSYTSTESHHKQHETKPKMAAVANFSKLKNKYLLPEETISFLEQNNNVLGKKSTVAERRALYEQQTELYGKRVEFDGIYKHFIAPSIKCKEGLPVDVIRPTKLPQVPTIVIYFHGGDLSTGSRKTSEDFCRYLAKSARCIVVNAEYRLGPDIKLPMQIDDAKCVVRWVKMNRGLLGAVLESKIGVAGDSFGGLIAASVVPEVDSLDFQILICPVLDLRLDQSQPSVTEFENGPCFSKSDIEKVIEQSLPNSEDRFKPLASPLLQSNFNRHPTTFLLIAQIDPFRDAVYEYKQKLVEAEIDVTSYLVKGSVHSFFRLSGHFKSLCEESYQQITDFLHRLVM</sequence>
<feature type="region of interest" description="Disordered" evidence="2">
    <location>
        <begin position="103"/>
        <end position="140"/>
    </location>
</feature>
<feature type="region of interest" description="Disordered" evidence="2">
    <location>
        <begin position="275"/>
        <end position="306"/>
    </location>
</feature>
<comment type="caution">
    <text evidence="4">The sequence shown here is derived from an EMBL/GenBank/DDBJ whole genome shotgun (WGS) entry which is preliminary data.</text>
</comment>
<evidence type="ECO:0000313" key="4">
    <source>
        <dbReference type="EMBL" id="KAK6182516.1"/>
    </source>
</evidence>
<dbReference type="Gene3D" id="3.40.50.1820">
    <property type="entry name" value="alpha/beta hydrolase"/>
    <property type="match status" value="1"/>
</dbReference>
<reference evidence="4 5" key="1">
    <citation type="submission" date="2024-01" db="EMBL/GenBank/DDBJ databases">
        <title>The genome of the rayed Mediterranean limpet Patella caerulea (Linnaeus, 1758).</title>
        <authorList>
            <person name="Anh-Thu Weber A."/>
            <person name="Halstead-Nussloch G."/>
        </authorList>
    </citation>
    <scope>NUCLEOTIDE SEQUENCE [LARGE SCALE GENOMIC DNA]</scope>
    <source>
        <strain evidence="4">AATW-2023a</strain>
        <tissue evidence="4">Whole specimen</tissue>
    </source>
</reference>
<feature type="region of interest" description="Disordered" evidence="2">
    <location>
        <begin position="329"/>
        <end position="357"/>
    </location>
</feature>
<evidence type="ECO:0000313" key="5">
    <source>
        <dbReference type="Proteomes" id="UP001347796"/>
    </source>
</evidence>
<evidence type="ECO:0000256" key="1">
    <source>
        <dbReference type="ARBA" id="ARBA00022801"/>
    </source>
</evidence>
<keyword evidence="5" id="KW-1185">Reference proteome</keyword>